<keyword evidence="3" id="KW-0677">Repeat</keyword>
<dbReference type="AlphaFoldDB" id="A0A3A8ISX6"/>
<dbReference type="EMBL" id="RAVZ01000129">
    <property type="protein sequence ID" value="RKG85636.1"/>
    <property type="molecule type" value="Genomic_DNA"/>
</dbReference>
<organism evidence="7 8">
    <name type="scientific">Corallococcus terminator</name>
    <dbReference type="NCBI Taxonomy" id="2316733"/>
    <lineage>
        <taxon>Bacteria</taxon>
        <taxon>Pseudomonadati</taxon>
        <taxon>Myxococcota</taxon>
        <taxon>Myxococcia</taxon>
        <taxon>Myxococcales</taxon>
        <taxon>Cystobacterineae</taxon>
        <taxon>Myxococcaceae</taxon>
        <taxon>Corallococcus</taxon>
    </lineage>
</organism>
<dbReference type="GO" id="GO:0006535">
    <property type="term" value="P:cysteine biosynthetic process from serine"/>
    <property type="evidence" value="ECO:0007669"/>
    <property type="project" value="InterPro"/>
</dbReference>
<evidence type="ECO:0000256" key="5">
    <source>
        <dbReference type="PIRNR" id="PIRNR000441"/>
    </source>
</evidence>
<evidence type="ECO:0000313" key="7">
    <source>
        <dbReference type="EMBL" id="RKG85636.1"/>
    </source>
</evidence>
<reference evidence="8" key="1">
    <citation type="submission" date="2018-09" db="EMBL/GenBank/DDBJ databases">
        <authorList>
            <person name="Livingstone P.G."/>
            <person name="Whitworth D.E."/>
        </authorList>
    </citation>
    <scope>NUCLEOTIDE SEQUENCE [LARGE SCALE GENOMIC DNA]</scope>
    <source>
        <strain evidence="8">CA054A</strain>
    </source>
</reference>
<proteinExistence type="inferred from homology"/>
<dbReference type="InterPro" id="IPR001451">
    <property type="entry name" value="Hexapep"/>
</dbReference>
<dbReference type="PIRSF" id="PIRSF000441">
    <property type="entry name" value="CysE"/>
    <property type="match status" value="1"/>
</dbReference>
<name>A0A3A8ISX6_9BACT</name>
<dbReference type="GO" id="GO:0005737">
    <property type="term" value="C:cytoplasm"/>
    <property type="evidence" value="ECO:0007669"/>
    <property type="project" value="InterPro"/>
</dbReference>
<accession>A0A3A8ISX6</accession>
<dbReference type="Pfam" id="PF00132">
    <property type="entry name" value="Hexapep"/>
    <property type="match status" value="1"/>
</dbReference>
<dbReference type="RefSeq" id="WP_120542153.1">
    <property type="nucleotide sequence ID" value="NZ_RAVZ01000129.1"/>
</dbReference>
<evidence type="ECO:0000256" key="3">
    <source>
        <dbReference type="ARBA" id="ARBA00022737"/>
    </source>
</evidence>
<protein>
    <recommendedName>
        <fullName evidence="5">Serine acetyltransferase</fullName>
        <ecNumber evidence="5">2.3.1.30</ecNumber>
    </recommendedName>
</protein>
<evidence type="ECO:0000256" key="6">
    <source>
        <dbReference type="SAM" id="MobiDB-lite"/>
    </source>
</evidence>
<evidence type="ECO:0000256" key="2">
    <source>
        <dbReference type="ARBA" id="ARBA00022679"/>
    </source>
</evidence>
<dbReference type="SUPFAM" id="SSF51161">
    <property type="entry name" value="Trimeric LpxA-like enzymes"/>
    <property type="match status" value="1"/>
</dbReference>
<keyword evidence="2 5" id="KW-0808">Transferase</keyword>
<dbReference type="Gene3D" id="2.160.10.10">
    <property type="entry name" value="Hexapeptide repeat proteins"/>
    <property type="match status" value="1"/>
</dbReference>
<dbReference type="InterPro" id="IPR045304">
    <property type="entry name" value="LbH_SAT"/>
</dbReference>
<sequence length="176" mass="18553">MGFDAMTLYRMAHGLRMRGVPLLPAVLRKAIYYLHSSYIPEDAELGEGTQLGYGGIGVVIHKSAKVGRHVLISQQVTIGGRSGLEGAPVIGDYVRIGAGAKVLGNIHVGDFAVIGANAVVVKDVPAGAVVAGVPAKVIRQDADPLTTYQREMGLLPRRPAPKLTQVPRPPSQASSR</sequence>
<dbReference type="CDD" id="cd03354">
    <property type="entry name" value="LbH_SAT"/>
    <property type="match status" value="1"/>
</dbReference>
<keyword evidence="8" id="KW-1185">Reference proteome</keyword>
<comment type="similarity">
    <text evidence="1 5">Belongs to the transferase hexapeptide repeat family.</text>
</comment>
<evidence type="ECO:0000256" key="1">
    <source>
        <dbReference type="ARBA" id="ARBA00007274"/>
    </source>
</evidence>
<dbReference type="InterPro" id="IPR018357">
    <property type="entry name" value="Hexapep_transf_CS"/>
</dbReference>
<gene>
    <name evidence="7" type="ORF">D7V88_19465</name>
</gene>
<feature type="region of interest" description="Disordered" evidence="6">
    <location>
        <begin position="154"/>
        <end position="176"/>
    </location>
</feature>
<dbReference type="PANTHER" id="PTHR42811">
    <property type="entry name" value="SERINE ACETYLTRANSFERASE"/>
    <property type="match status" value="1"/>
</dbReference>
<evidence type="ECO:0000313" key="8">
    <source>
        <dbReference type="Proteomes" id="UP000268094"/>
    </source>
</evidence>
<comment type="caution">
    <text evidence="7">The sequence shown here is derived from an EMBL/GenBank/DDBJ whole genome shotgun (WGS) entry which is preliminary data.</text>
</comment>
<dbReference type="InterPro" id="IPR005881">
    <property type="entry name" value="Ser_O-AcTrfase"/>
</dbReference>
<keyword evidence="4 5" id="KW-0012">Acyltransferase</keyword>
<dbReference type="Proteomes" id="UP000268094">
    <property type="component" value="Unassembled WGS sequence"/>
</dbReference>
<dbReference type="EC" id="2.3.1.30" evidence="5"/>
<comment type="catalytic activity">
    <reaction evidence="5">
        <text>L-serine + acetyl-CoA = O-acetyl-L-serine + CoA</text>
        <dbReference type="Rhea" id="RHEA:24560"/>
        <dbReference type="ChEBI" id="CHEBI:33384"/>
        <dbReference type="ChEBI" id="CHEBI:57287"/>
        <dbReference type="ChEBI" id="CHEBI:57288"/>
        <dbReference type="ChEBI" id="CHEBI:58340"/>
        <dbReference type="EC" id="2.3.1.30"/>
    </reaction>
</comment>
<dbReference type="InterPro" id="IPR011004">
    <property type="entry name" value="Trimer_LpxA-like_sf"/>
</dbReference>
<dbReference type="PROSITE" id="PS00101">
    <property type="entry name" value="HEXAPEP_TRANSFERASES"/>
    <property type="match status" value="1"/>
</dbReference>
<dbReference type="GO" id="GO:0009001">
    <property type="term" value="F:serine O-acetyltransferase activity"/>
    <property type="evidence" value="ECO:0007669"/>
    <property type="project" value="UniProtKB-EC"/>
</dbReference>
<evidence type="ECO:0000256" key="4">
    <source>
        <dbReference type="ARBA" id="ARBA00023315"/>
    </source>
</evidence>
<dbReference type="OrthoDB" id="8612290at2"/>